<proteinExistence type="predicted"/>
<gene>
    <name evidence="1" type="ORF">DME_LOCUS10004</name>
</gene>
<dbReference type="Proteomes" id="UP000038040">
    <property type="component" value="Unplaced"/>
</dbReference>
<dbReference type="OrthoDB" id="239865at2759"/>
<accession>A0A0N4UIK2</accession>
<evidence type="ECO:0000313" key="2">
    <source>
        <dbReference type="Proteomes" id="UP000038040"/>
    </source>
</evidence>
<evidence type="ECO:0000313" key="3">
    <source>
        <dbReference type="Proteomes" id="UP000274756"/>
    </source>
</evidence>
<evidence type="ECO:0000313" key="4">
    <source>
        <dbReference type="WBParaSite" id="DME_0000743501-mRNA-1"/>
    </source>
</evidence>
<dbReference type="PROSITE" id="PS51386">
    <property type="entry name" value="RINT1_TIP20"/>
    <property type="match status" value="1"/>
</dbReference>
<dbReference type="GO" id="GO:0006890">
    <property type="term" value="P:retrograde vesicle-mediated transport, Golgi to endoplasmic reticulum"/>
    <property type="evidence" value="ECO:0007669"/>
    <property type="project" value="InterPro"/>
</dbReference>
<dbReference type="AlphaFoldDB" id="A0A0N4UIK2"/>
<evidence type="ECO:0000313" key="1">
    <source>
        <dbReference type="EMBL" id="VDN60031.1"/>
    </source>
</evidence>
<protein>
    <submittedName>
        <fullName evidence="4">RAD50-interacting protein 1</fullName>
    </submittedName>
</protein>
<dbReference type="GO" id="GO:0060628">
    <property type="term" value="P:regulation of ER to Golgi vesicle-mediated transport"/>
    <property type="evidence" value="ECO:0007669"/>
    <property type="project" value="TreeGrafter"/>
</dbReference>
<keyword evidence="3" id="KW-1185">Reference proteome</keyword>
<dbReference type="GO" id="GO:0070939">
    <property type="term" value="C:Dsl1/NZR complex"/>
    <property type="evidence" value="ECO:0007669"/>
    <property type="project" value="InterPro"/>
</dbReference>
<dbReference type="Proteomes" id="UP000274756">
    <property type="component" value="Unassembled WGS sequence"/>
</dbReference>
<dbReference type="GO" id="GO:0006888">
    <property type="term" value="P:endoplasmic reticulum to Golgi vesicle-mediated transport"/>
    <property type="evidence" value="ECO:0007669"/>
    <property type="project" value="InterPro"/>
</dbReference>
<name>A0A0N4UIK2_DRAME</name>
<dbReference type="InterPro" id="IPR007528">
    <property type="entry name" value="RINT1_Tip20"/>
</dbReference>
<reference evidence="1 3" key="2">
    <citation type="submission" date="2018-11" db="EMBL/GenBank/DDBJ databases">
        <authorList>
            <consortium name="Pathogen Informatics"/>
        </authorList>
    </citation>
    <scope>NUCLEOTIDE SEQUENCE [LARGE SCALE GENOMIC DNA]</scope>
</reference>
<dbReference type="PANTHER" id="PTHR13520">
    <property type="entry name" value="RAD50-INTERACTING PROTEIN 1 RINT-1"/>
    <property type="match status" value="1"/>
</dbReference>
<dbReference type="Gene3D" id="1.20.58.1420">
    <property type="entry name" value="Dsl1p vesicle tethering complex, Tip20p subunit, domain B"/>
    <property type="match status" value="1"/>
</dbReference>
<dbReference type="WBParaSite" id="DME_0000743501-mRNA-1">
    <property type="protein sequence ID" value="DME_0000743501-mRNA-1"/>
    <property type="gene ID" value="DME_0000743501"/>
</dbReference>
<sequence>MRENLQTLKNDILNLNSEYSSRCEAVFRTLTKGFGKGWRNEDSVLYEKFVRLSQIQERLDRSREISVFMNSIKEVKRLMDSKEHETLFAELSKFLCNKFSSLEPYDDYNTEVDKILGEVRHYVSVSLQTFFDAINFPFERDIDLRSIASTIRQIIILIKSACIIESKSKNLIINREKVVNLLFTPLKKRFYFHFYSGRKTDDASKPEWFFTQILTWINANMEFIECISQEIYIEKAVLLHQKAVANDFIDQLLSLITGKVRITLKKVTDERLLYSHLIDEAIAFETDLHGIILISFHCKIKESPLMIGRVLSIFCEDSYINQWLLLEQDCCTSAVENLLTCQDKWRNRYMDSSDIDLVDYSKFILQFFPLNFLIFRFMTHKISHKISVNLYRVSECTDQFILLLEYLTARYRWIESVKLQTRFLELQVVIVYMILLLDDFRLRLVQILQELTSPWEEPFIQILNSLYIAYTLDMWNDVDVFIRIQTKGKHIYGRGVFDEVAHMYKHLWQQRCNDMACAFYQQTKAQLGRYEKLNWLDINIFNNKNIFSVLKSLGISLLDSEGVLLLLTALTITG</sequence>
<organism evidence="2 4">
    <name type="scientific">Dracunculus medinensis</name>
    <name type="common">Guinea worm</name>
    <dbReference type="NCBI Taxonomy" id="318479"/>
    <lineage>
        <taxon>Eukaryota</taxon>
        <taxon>Metazoa</taxon>
        <taxon>Ecdysozoa</taxon>
        <taxon>Nematoda</taxon>
        <taxon>Chromadorea</taxon>
        <taxon>Rhabditida</taxon>
        <taxon>Spirurina</taxon>
        <taxon>Dracunculoidea</taxon>
        <taxon>Dracunculidae</taxon>
        <taxon>Dracunculus</taxon>
    </lineage>
</organism>
<dbReference type="Pfam" id="PF04437">
    <property type="entry name" value="RINT1_TIP1"/>
    <property type="match status" value="1"/>
</dbReference>
<dbReference type="PANTHER" id="PTHR13520:SF0">
    <property type="entry name" value="RAD50-INTERACTING PROTEIN 1"/>
    <property type="match status" value="1"/>
</dbReference>
<dbReference type="EMBL" id="UYYG01001199">
    <property type="protein sequence ID" value="VDN60031.1"/>
    <property type="molecule type" value="Genomic_DNA"/>
</dbReference>
<dbReference type="STRING" id="318479.A0A0N4UIK2"/>
<dbReference type="InterPro" id="IPR042042">
    <property type="entry name" value="Tip20p_domB"/>
</dbReference>
<reference evidence="4" key="1">
    <citation type="submission" date="2017-02" db="UniProtKB">
        <authorList>
            <consortium name="WormBaseParasite"/>
        </authorList>
    </citation>
    <scope>IDENTIFICATION</scope>
</reference>